<dbReference type="Proteomes" id="UP000323506">
    <property type="component" value="Chromosome A13"/>
</dbReference>
<sequence length="55" mass="6211">MILCFVMHKLCKDLPWLSALIPNLQPICLTDLQPGKLYVVAFSLDDCCNYNPSVI</sequence>
<gene>
    <name evidence="1" type="ORF">ES288_A13G051900v1</name>
</gene>
<protein>
    <submittedName>
        <fullName evidence="1">Uncharacterized protein</fullName>
    </submittedName>
</protein>
<dbReference type="EMBL" id="CM017700">
    <property type="protein sequence ID" value="TYG85415.1"/>
    <property type="molecule type" value="Genomic_DNA"/>
</dbReference>
<organism evidence="1 2">
    <name type="scientific">Gossypium darwinii</name>
    <name type="common">Darwin's cotton</name>
    <name type="synonym">Gossypium barbadense var. darwinii</name>
    <dbReference type="NCBI Taxonomy" id="34276"/>
    <lineage>
        <taxon>Eukaryota</taxon>
        <taxon>Viridiplantae</taxon>
        <taxon>Streptophyta</taxon>
        <taxon>Embryophyta</taxon>
        <taxon>Tracheophyta</taxon>
        <taxon>Spermatophyta</taxon>
        <taxon>Magnoliopsida</taxon>
        <taxon>eudicotyledons</taxon>
        <taxon>Gunneridae</taxon>
        <taxon>Pentapetalae</taxon>
        <taxon>rosids</taxon>
        <taxon>malvids</taxon>
        <taxon>Malvales</taxon>
        <taxon>Malvaceae</taxon>
        <taxon>Malvoideae</taxon>
        <taxon>Gossypium</taxon>
    </lineage>
</organism>
<dbReference type="AlphaFoldDB" id="A0A5D2DWL0"/>
<proteinExistence type="predicted"/>
<evidence type="ECO:0000313" key="1">
    <source>
        <dbReference type="EMBL" id="TYG85415.1"/>
    </source>
</evidence>
<accession>A0A5D2DWL0</accession>
<name>A0A5D2DWL0_GOSDA</name>
<reference evidence="1 2" key="1">
    <citation type="submission" date="2019-06" db="EMBL/GenBank/DDBJ databases">
        <title>WGS assembly of Gossypium darwinii.</title>
        <authorList>
            <person name="Chen Z.J."/>
            <person name="Sreedasyam A."/>
            <person name="Ando A."/>
            <person name="Song Q."/>
            <person name="De L."/>
            <person name="Hulse-Kemp A."/>
            <person name="Ding M."/>
            <person name="Ye W."/>
            <person name="Kirkbride R."/>
            <person name="Jenkins J."/>
            <person name="Plott C."/>
            <person name="Lovell J."/>
            <person name="Lin Y.-M."/>
            <person name="Vaughn R."/>
            <person name="Liu B."/>
            <person name="Li W."/>
            <person name="Simpson S."/>
            <person name="Scheffler B."/>
            <person name="Saski C."/>
            <person name="Grover C."/>
            <person name="Hu G."/>
            <person name="Conover J."/>
            <person name="Carlson J."/>
            <person name="Shu S."/>
            <person name="Boston L."/>
            <person name="Williams M."/>
            <person name="Peterson D."/>
            <person name="Mcgee K."/>
            <person name="Jones D."/>
            <person name="Wendel J."/>
            <person name="Stelly D."/>
            <person name="Grimwood J."/>
            <person name="Schmutz J."/>
        </authorList>
    </citation>
    <scope>NUCLEOTIDE SEQUENCE [LARGE SCALE GENOMIC DNA]</scope>
    <source>
        <strain evidence="1">1808015.09</strain>
    </source>
</reference>
<evidence type="ECO:0000313" key="2">
    <source>
        <dbReference type="Proteomes" id="UP000323506"/>
    </source>
</evidence>
<keyword evidence="2" id="KW-1185">Reference proteome</keyword>